<evidence type="ECO:0000313" key="1">
    <source>
        <dbReference type="EMBL" id="EGV00779.1"/>
    </source>
</evidence>
<name>F9Q535_STROR</name>
<evidence type="ECO:0000313" key="2">
    <source>
        <dbReference type="Proteomes" id="UP000005621"/>
    </source>
</evidence>
<dbReference type="PATRIC" id="fig|1035190.4.peg.1861"/>
<dbReference type="Proteomes" id="UP000005621">
    <property type="component" value="Unassembled WGS sequence"/>
</dbReference>
<dbReference type="AlphaFoldDB" id="F9Q535"/>
<gene>
    <name evidence="1" type="ORF">HMPREF9950_1955</name>
</gene>
<dbReference type="EMBL" id="AFUU01000005">
    <property type="protein sequence ID" value="EGV00779.1"/>
    <property type="molecule type" value="Genomic_DNA"/>
</dbReference>
<reference evidence="1 2" key="1">
    <citation type="submission" date="2011-07" db="EMBL/GenBank/DDBJ databases">
        <authorList>
            <person name="Harkins D.M."/>
            <person name="Madupu R."/>
            <person name="Durkin A.S."/>
            <person name="Torralba M."/>
            <person name="Methe B."/>
            <person name="Sutton G.G."/>
            <person name="Nelson K.E."/>
        </authorList>
    </citation>
    <scope>NUCLEOTIDE SEQUENCE [LARGE SCALE GENOMIC DNA]</scope>
    <source>
        <strain evidence="1 2">SK313</strain>
    </source>
</reference>
<protein>
    <submittedName>
        <fullName evidence="1">Uncharacterized protein</fullName>
    </submittedName>
</protein>
<dbReference type="SUPFAM" id="SSF159006">
    <property type="entry name" value="YopX-like"/>
    <property type="match status" value="1"/>
</dbReference>
<comment type="caution">
    <text evidence="1">The sequence shown here is derived from an EMBL/GenBank/DDBJ whole genome shotgun (WGS) entry which is preliminary data.</text>
</comment>
<proteinExistence type="predicted"/>
<sequence length="39" mass="4340">MDPDCIAPFETNILATAKIIGNIFENPELSKNFVGYKPK</sequence>
<organism evidence="1 2">
    <name type="scientific">Streptococcus oralis SK313</name>
    <dbReference type="NCBI Taxonomy" id="1035190"/>
    <lineage>
        <taxon>Bacteria</taxon>
        <taxon>Bacillati</taxon>
        <taxon>Bacillota</taxon>
        <taxon>Bacilli</taxon>
        <taxon>Lactobacillales</taxon>
        <taxon>Streptococcaceae</taxon>
        <taxon>Streptococcus</taxon>
    </lineage>
</organism>
<accession>F9Q535</accession>